<dbReference type="Proteomes" id="UP000277294">
    <property type="component" value="Unassembled WGS sequence"/>
</dbReference>
<dbReference type="PROSITE" id="PS51257">
    <property type="entry name" value="PROKAR_LIPOPROTEIN"/>
    <property type="match status" value="1"/>
</dbReference>
<accession>A0A3P4B2M0</accession>
<keyword evidence="1" id="KW-0732">Signal</keyword>
<evidence type="ECO:0008006" key="4">
    <source>
        <dbReference type="Google" id="ProtNLM"/>
    </source>
</evidence>
<feature type="signal peptide" evidence="1">
    <location>
        <begin position="1"/>
        <end position="20"/>
    </location>
</feature>
<proteinExistence type="predicted"/>
<sequence length="339" mass="34469">MKWIRTLRPAAALSLAWGLAGCVTPGGNQPATERGAFGVPLDRVEVSGADYVKGESRIVIGAFRVAFSQSAKAASQRSALFSSGSASAAMSGKLRGLEPADYQAIADAAYADFIARLRAGGFAVIEPSALGAASAYARMAAVANPAALDSSATGDVLMVAPTGVKLALFPGESGVASGFAGFDANNPMRVLPELVKEQKAGVAQVTYYIDFLNTASSGNSLVAGGAAEVSMGQGLSVRAGSGVNYTTVRGSQCVGYCPNATTVVKLGQAVHSQEAYGTTRDVTNTAVNVIGAVSGLLSGRSFERKDIEVDADAARYRAIAGTLLGEANAALTGAMTRAR</sequence>
<feature type="chain" id="PRO_5018330243" description="Lipoprotein" evidence="1">
    <location>
        <begin position="21"/>
        <end position="339"/>
    </location>
</feature>
<dbReference type="OrthoDB" id="7210400at2"/>
<dbReference type="EMBL" id="UWPJ01000020">
    <property type="protein sequence ID" value="VCU70537.1"/>
    <property type="molecule type" value="Genomic_DNA"/>
</dbReference>
<dbReference type="RefSeq" id="WP_124080051.1">
    <property type="nucleotide sequence ID" value="NZ_UWPJ01000020.1"/>
</dbReference>
<organism evidence="2 3">
    <name type="scientific">Pigmentiphaga humi</name>
    <dbReference type="NCBI Taxonomy" id="2478468"/>
    <lineage>
        <taxon>Bacteria</taxon>
        <taxon>Pseudomonadati</taxon>
        <taxon>Pseudomonadota</taxon>
        <taxon>Betaproteobacteria</taxon>
        <taxon>Burkholderiales</taxon>
        <taxon>Alcaligenaceae</taxon>
        <taxon>Pigmentiphaga</taxon>
    </lineage>
</organism>
<name>A0A3P4B2M0_9BURK</name>
<evidence type="ECO:0000256" key="1">
    <source>
        <dbReference type="SAM" id="SignalP"/>
    </source>
</evidence>
<protein>
    <recommendedName>
        <fullName evidence="4">Lipoprotein</fullName>
    </recommendedName>
</protein>
<evidence type="ECO:0000313" key="2">
    <source>
        <dbReference type="EMBL" id="VCU70537.1"/>
    </source>
</evidence>
<dbReference type="AlphaFoldDB" id="A0A3P4B2M0"/>
<evidence type="ECO:0000313" key="3">
    <source>
        <dbReference type="Proteomes" id="UP000277294"/>
    </source>
</evidence>
<reference evidence="2 3" key="1">
    <citation type="submission" date="2018-10" db="EMBL/GenBank/DDBJ databases">
        <authorList>
            <person name="Criscuolo A."/>
        </authorList>
    </citation>
    <scope>NUCLEOTIDE SEQUENCE [LARGE SCALE GENOMIC DNA]</scope>
    <source>
        <strain evidence="2">DnA1</strain>
    </source>
</reference>
<keyword evidence="3" id="KW-1185">Reference proteome</keyword>
<gene>
    <name evidence="2" type="ORF">PIGHUM_02609</name>
</gene>